<keyword evidence="1" id="KW-0732">Signal</keyword>
<sequence>MKKLSLLFLGVALSLNASAAWQITPYGYFSSKADVKGSSNKASYSVYGFDAKNEHFGFGYKRTSYDFDRKEGFDDLNLIYGSVNYADQLVGNLGYAVGTYLSFGFEDEIKVSKSYDLVPTAALTYDFENDWSMIAGAGVSFNKANNFGFGIIGLKYREPSDMGLSASIAYPRTMVNYRFTEVFAVGADAGAIRGGHYYLDNSRTYAFEKGYEANLYALITPISQLSIKAGVGYNIDRQIKFYENRTYVGKMKFENETNFFVNGSLSF</sequence>
<dbReference type="Proteomes" id="UP000242432">
    <property type="component" value="Unassembled WGS sequence"/>
</dbReference>
<reference evidence="3" key="1">
    <citation type="submission" date="2017-02" db="EMBL/GenBank/DDBJ databases">
        <authorList>
            <person name="Varghese N."/>
            <person name="Submissions S."/>
        </authorList>
    </citation>
    <scope>NUCLEOTIDE SEQUENCE [LARGE SCALE GENOMIC DNA]</scope>
    <source>
        <strain evidence="3">DSM 3072</strain>
    </source>
</reference>
<evidence type="ECO:0000313" key="3">
    <source>
        <dbReference type="Proteomes" id="UP000242432"/>
    </source>
</evidence>
<organism evidence="2 3">
    <name type="scientific">Succinivibrio dextrinosolvens DSM 3072</name>
    <dbReference type="NCBI Taxonomy" id="1123324"/>
    <lineage>
        <taxon>Bacteria</taxon>
        <taxon>Pseudomonadati</taxon>
        <taxon>Pseudomonadota</taxon>
        <taxon>Gammaproteobacteria</taxon>
        <taxon>Aeromonadales</taxon>
        <taxon>Succinivibrionaceae</taxon>
        <taxon>Succinivibrio</taxon>
    </lineage>
</organism>
<feature type="chain" id="PRO_5012549600" description="Outer membrane protein beta-barrel domain-containing protein" evidence="1">
    <location>
        <begin position="20"/>
        <end position="267"/>
    </location>
</feature>
<name>A0A1T4UYN0_9GAMM</name>
<feature type="signal peptide" evidence="1">
    <location>
        <begin position="1"/>
        <end position="19"/>
    </location>
</feature>
<dbReference type="SUPFAM" id="SSF56935">
    <property type="entry name" value="Porins"/>
    <property type="match status" value="1"/>
</dbReference>
<protein>
    <recommendedName>
        <fullName evidence="4">Outer membrane protein beta-barrel domain-containing protein</fullName>
    </recommendedName>
</protein>
<dbReference type="EMBL" id="FUXX01000003">
    <property type="protein sequence ID" value="SKA57839.1"/>
    <property type="molecule type" value="Genomic_DNA"/>
</dbReference>
<dbReference type="RefSeq" id="WP_078927901.1">
    <property type="nucleotide sequence ID" value="NZ_FUXX01000003.1"/>
</dbReference>
<evidence type="ECO:0008006" key="4">
    <source>
        <dbReference type="Google" id="ProtNLM"/>
    </source>
</evidence>
<evidence type="ECO:0000256" key="1">
    <source>
        <dbReference type="SAM" id="SignalP"/>
    </source>
</evidence>
<evidence type="ECO:0000313" key="2">
    <source>
        <dbReference type="EMBL" id="SKA57839.1"/>
    </source>
</evidence>
<gene>
    <name evidence="2" type="ORF">SAMN02745213_00278</name>
</gene>
<keyword evidence="3" id="KW-1185">Reference proteome</keyword>
<accession>A0A1T4UYN0</accession>
<dbReference type="AlphaFoldDB" id="A0A1T4UYN0"/>
<proteinExistence type="predicted"/>